<dbReference type="OrthoDB" id="267048at2759"/>
<dbReference type="AlphaFoldDB" id="A0A2S5BH03"/>
<feature type="compositionally biased region" description="Basic residues" evidence="7">
    <location>
        <begin position="1085"/>
        <end position="1096"/>
    </location>
</feature>
<keyword evidence="10" id="KW-1185">Reference proteome</keyword>
<dbReference type="Pfam" id="PF00076">
    <property type="entry name" value="RRM_1"/>
    <property type="match status" value="2"/>
</dbReference>
<name>A0A2S5BH03_9BASI</name>
<feature type="compositionally biased region" description="Low complexity" evidence="7">
    <location>
        <begin position="576"/>
        <end position="588"/>
    </location>
</feature>
<feature type="region of interest" description="Disordered" evidence="7">
    <location>
        <begin position="1"/>
        <end position="83"/>
    </location>
</feature>
<feature type="compositionally biased region" description="Basic and acidic residues" evidence="7">
    <location>
        <begin position="518"/>
        <end position="537"/>
    </location>
</feature>
<dbReference type="InterPro" id="IPR034808">
    <property type="entry name" value="Nop4p_RRM3"/>
</dbReference>
<dbReference type="EMBL" id="PJQD01000008">
    <property type="protein sequence ID" value="POY76035.1"/>
    <property type="molecule type" value="Genomic_DNA"/>
</dbReference>
<dbReference type="PANTHER" id="PTHR48039:SF5">
    <property type="entry name" value="RNA-BINDING PROTEIN 28"/>
    <property type="match status" value="1"/>
</dbReference>
<feature type="region of interest" description="Disordered" evidence="7">
    <location>
        <begin position="518"/>
        <end position="549"/>
    </location>
</feature>
<dbReference type="InterPro" id="IPR035979">
    <property type="entry name" value="RBD_domain_sf"/>
</dbReference>
<feature type="region of interest" description="Disordered" evidence="7">
    <location>
        <begin position="1042"/>
        <end position="1144"/>
    </location>
</feature>
<feature type="compositionally biased region" description="Basic residues" evidence="7">
    <location>
        <begin position="1134"/>
        <end position="1144"/>
    </location>
</feature>
<evidence type="ECO:0000313" key="10">
    <source>
        <dbReference type="Proteomes" id="UP000237144"/>
    </source>
</evidence>
<dbReference type="GO" id="GO:0003729">
    <property type="term" value="F:mRNA binding"/>
    <property type="evidence" value="ECO:0007669"/>
    <property type="project" value="TreeGrafter"/>
</dbReference>
<keyword evidence="6" id="KW-0175">Coiled coil</keyword>
<dbReference type="InterPro" id="IPR000504">
    <property type="entry name" value="RRM_dom"/>
</dbReference>
<dbReference type="InterPro" id="IPR012677">
    <property type="entry name" value="Nucleotide-bd_a/b_plait_sf"/>
</dbReference>
<evidence type="ECO:0000313" key="9">
    <source>
        <dbReference type="EMBL" id="POY76035.1"/>
    </source>
</evidence>
<evidence type="ECO:0000256" key="6">
    <source>
        <dbReference type="SAM" id="Coils"/>
    </source>
</evidence>
<dbReference type="SUPFAM" id="SSF54928">
    <property type="entry name" value="RNA-binding domain, RBD"/>
    <property type="match status" value="3"/>
</dbReference>
<feature type="region of interest" description="Disordered" evidence="7">
    <location>
        <begin position="315"/>
        <end position="363"/>
    </location>
</feature>
<feature type="region of interest" description="Disordered" evidence="7">
    <location>
        <begin position="563"/>
        <end position="649"/>
    </location>
</feature>
<dbReference type="GO" id="GO:0005730">
    <property type="term" value="C:nucleolus"/>
    <property type="evidence" value="ECO:0007669"/>
    <property type="project" value="TreeGrafter"/>
</dbReference>
<proteinExistence type="predicted"/>
<feature type="compositionally biased region" description="Basic and acidic residues" evidence="7">
    <location>
        <begin position="1112"/>
        <end position="1123"/>
    </location>
</feature>
<comment type="caution">
    <text evidence="9">The sequence shown here is derived from an EMBL/GenBank/DDBJ whole genome shotgun (WGS) entry which is preliminary data.</text>
</comment>
<comment type="subcellular location">
    <subcellularLocation>
        <location evidence="1">Nucleus</location>
    </subcellularLocation>
</comment>
<dbReference type="InterPro" id="IPR051945">
    <property type="entry name" value="RRM_MRD1_RNA_proc_ribogen"/>
</dbReference>
<evidence type="ECO:0000256" key="1">
    <source>
        <dbReference type="ARBA" id="ARBA00004123"/>
    </source>
</evidence>
<sequence>MPAPKRCFDNDSSGGPSPAKRSRGDFDGSGRGRGGSSRGRGGGGSRGARGGPGGGGRGGGRGGRGGRSDARPERPPKEVFKPKAGFIAAGLKAYTDAAAGKPEGGDAPAGEPDISHHTTLYASNVPTSLTSPQLSLIFSSYAPVRAAFVVSTSGAGPKEAKPDFAGSSVNAISVKAGRDRTGKATSRGFGYIRFVLRSDADQCLNEWGSSKDGLPRSAVLELEGQEGLESVEWDKVCGPNGIKLQWAKKKLREGEEPEGGPKKVKKEKKPAAPVADEATEHGDDAGEAADEPQRKWRPGVWDHNAPRTVVVLGLPLPGEAGSTEEDGDENAGEDGEGDESKMDVENGDEEAAEPAAKGKPIDFKKALRQRARKIGDVEDVKFPYELPSGEQAGLVVMYTPRNAHDLMKKLNNHVFRGQLLSAAVKSSWDLCQRLGRGKGGGRLLVRNLGFDVTIPDLRAAFARFGSLHSITLPVDQNTSKPRGFAFVYFVTRSDAETALKKVNGTRIYAGMAAERIASEGGKEGKKKDVREKKKAEKASSGGGGGEKGRVVAVDWALGKEEWKKAQEGETGDAATASGDEASETSGSDSDSEEGDSDDDDDSEEDEDDSDTSPVPEDLEDRDTTPQPAPGAGNDGLDDEEEQEKKQDQGSTLFVRNISFEATEAELYDLFKQFGRVRYARIVYDPTTKRSRGTAFVCFWNEDDAESVLDASRALNEGSFGETSTKKTSLLMADPGSSAASPLTLHGRVLAAVPAVSKGDADKLREDRDKKGAAKTDRRNLYLMREGVIFPSWAIAKTLSAADMDARQSSFDARKALLRSNPSLYISRTRLSIRQIPLYVTDGMLKRLANHAIREFDREVKAGLQKPLTSDELVTFVPDASGAKEPTWNKVERKKGIPLGKVRQSKILRQNDRVDPVTGLGRSKGYGFLELGSHADALRFLRWANANKEVNRLFRSWWREELDKLVEQVEKGEGKVGKNVKATEKDDRLKRLLEKRKELEEEEKIAQEKEVARVVQGKSATGESGRSSRCLIIEFSIENAVTTRRRAEKADRAREKARRAKERDGDESEDGAASDAEAEDATPKKAAGKAKGKGKKRRADDEAESPGKKRSKKDAQAADEEKPVKAGVHVGTLIGRKRKLKMKGR</sequence>
<evidence type="ECO:0000256" key="7">
    <source>
        <dbReference type="SAM" id="MobiDB-lite"/>
    </source>
</evidence>
<dbReference type="SMART" id="SM00360">
    <property type="entry name" value="RRM"/>
    <property type="match status" value="3"/>
</dbReference>
<evidence type="ECO:0000256" key="3">
    <source>
        <dbReference type="ARBA" id="ARBA00022884"/>
    </source>
</evidence>
<feature type="domain" description="RRM" evidence="8">
    <location>
        <begin position="441"/>
        <end position="534"/>
    </location>
</feature>
<feature type="region of interest" description="Disordered" evidence="7">
    <location>
        <begin position="248"/>
        <end position="302"/>
    </location>
</feature>
<accession>A0A2S5BH03</accession>
<organism evidence="9 10">
    <name type="scientific">Rhodotorula taiwanensis</name>
    <dbReference type="NCBI Taxonomy" id="741276"/>
    <lineage>
        <taxon>Eukaryota</taxon>
        <taxon>Fungi</taxon>
        <taxon>Dikarya</taxon>
        <taxon>Basidiomycota</taxon>
        <taxon>Pucciniomycotina</taxon>
        <taxon>Microbotryomycetes</taxon>
        <taxon>Sporidiobolales</taxon>
        <taxon>Sporidiobolaceae</taxon>
        <taxon>Rhodotorula</taxon>
    </lineage>
</organism>
<keyword evidence="2" id="KW-0677">Repeat</keyword>
<keyword evidence="4" id="KW-0539">Nucleus</keyword>
<feature type="compositionally biased region" description="Acidic residues" evidence="7">
    <location>
        <begin position="1064"/>
        <end position="1079"/>
    </location>
</feature>
<dbReference type="CDD" id="cd12676">
    <property type="entry name" value="RRM3_Nop4p"/>
    <property type="match status" value="1"/>
</dbReference>
<feature type="compositionally biased region" description="Gly residues" evidence="7">
    <location>
        <begin position="31"/>
        <end position="65"/>
    </location>
</feature>
<evidence type="ECO:0000256" key="2">
    <source>
        <dbReference type="ARBA" id="ARBA00022737"/>
    </source>
</evidence>
<keyword evidence="3 5" id="KW-0694">RNA-binding</keyword>
<feature type="coiled-coil region" evidence="6">
    <location>
        <begin position="981"/>
        <end position="1011"/>
    </location>
</feature>
<dbReference type="PANTHER" id="PTHR48039">
    <property type="entry name" value="RNA-BINDING MOTIF PROTEIN 14B"/>
    <property type="match status" value="1"/>
</dbReference>
<dbReference type="FunFam" id="3.30.70.330:FF:000406">
    <property type="entry name" value="Related to Nucleolar protein NOP4"/>
    <property type="match status" value="1"/>
</dbReference>
<evidence type="ECO:0000256" key="4">
    <source>
        <dbReference type="ARBA" id="ARBA00023242"/>
    </source>
</evidence>
<protein>
    <recommendedName>
        <fullName evidence="8">RRM domain-containing protein</fullName>
    </recommendedName>
</protein>
<evidence type="ECO:0000256" key="5">
    <source>
        <dbReference type="PROSITE-ProRule" id="PRU00176"/>
    </source>
</evidence>
<reference evidence="9 10" key="1">
    <citation type="journal article" date="2018" name="Front. Microbiol.">
        <title>Prospects for Fungal Bioremediation of Acidic Radioactive Waste Sites: Characterization and Genome Sequence of Rhodotorula taiwanensis MD1149.</title>
        <authorList>
            <person name="Tkavc R."/>
            <person name="Matrosova V.Y."/>
            <person name="Grichenko O.E."/>
            <person name="Gostincar C."/>
            <person name="Volpe R.P."/>
            <person name="Klimenkova P."/>
            <person name="Gaidamakova E.K."/>
            <person name="Zhou C.E."/>
            <person name="Stewart B.J."/>
            <person name="Lyman M.G."/>
            <person name="Malfatti S.A."/>
            <person name="Rubinfeld B."/>
            <person name="Courtot M."/>
            <person name="Singh J."/>
            <person name="Dalgard C.L."/>
            <person name="Hamilton T."/>
            <person name="Frey K.G."/>
            <person name="Gunde-Cimerman N."/>
            <person name="Dugan L."/>
            <person name="Daly M.J."/>
        </authorList>
    </citation>
    <scope>NUCLEOTIDE SEQUENCE [LARGE SCALE GENOMIC DNA]</scope>
    <source>
        <strain evidence="9 10">MD1149</strain>
    </source>
</reference>
<dbReference type="Proteomes" id="UP000237144">
    <property type="component" value="Unassembled WGS sequence"/>
</dbReference>
<feature type="domain" description="RRM" evidence="8">
    <location>
        <begin position="118"/>
        <end position="249"/>
    </location>
</feature>
<feature type="compositionally biased region" description="Acidic residues" evidence="7">
    <location>
        <begin position="589"/>
        <end position="620"/>
    </location>
</feature>
<dbReference type="PROSITE" id="PS50102">
    <property type="entry name" value="RRM"/>
    <property type="match status" value="3"/>
</dbReference>
<evidence type="ECO:0000259" key="8">
    <source>
        <dbReference type="PROSITE" id="PS50102"/>
    </source>
</evidence>
<feature type="domain" description="RRM" evidence="8">
    <location>
        <begin position="650"/>
        <end position="734"/>
    </location>
</feature>
<feature type="compositionally biased region" description="Basic and acidic residues" evidence="7">
    <location>
        <begin position="66"/>
        <end position="81"/>
    </location>
</feature>
<dbReference type="STRING" id="741276.A0A2S5BH03"/>
<gene>
    <name evidence="9" type="ORF">BMF94_0758</name>
</gene>
<dbReference type="Gene3D" id="3.30.70.330">
    <property type="match status" value="3"/>
</dbReference>
<feature type="compositionally biased region" description="Acidic residues" evidence="7">
    <location>
        <begin position="322"/>
        <end position="337"/>
    </location>
</feature>